<dbReference type="Proteomes" id="UP000296049">
    <property type="component" value="Unassembled WGS sequence"/>
</dbReference>
<proteinExistence type="predicted"/>
<evidence type="ECO:0000313" key="2">
    <source>
        <dbReference type="Proteomes" id="UP000296049"/>
    </source>
</evidence>
<evidence type="ECO:0000313" key="1">
    <source>
        <dbReference type="EMBL" id="EOA99048.1"/>
    </source>
</evidence>
<name>R0L0A6_ANAPL</name>
<protein>
    <submittedName>
        <fullName evidence="1">Uncharacterized protein</fullName>
    </submittedName>
</protein>
<gene>
    <name evidence="1" type="ORF">Anapl_14106</name>
</gene>
<dbReference type="EMBL" id="KB743391">
    <property type="protein sequence ID" value="EOA99048.1"/>
    <property type="molecule type" value="Genomic_DNA"/>
</dbReference>
<sequence>MVDINKEGGDLGMWQWGSESLVVGDNIKLFNDEVIRNVKSLEEIKKANCSEKLVQKVTGNGRTGAEKKLKLREADPCTQPPPAGKQLRIMGNHKSLETKTVLVTLQLILLINNQTVYEPETWDQIEVKRRWQCQLLSCPLTALHTSPPCCSVAMQLCCTSHALAIGLPADVPIPVCQMGLGKATGASGREGSGDL</sequence>
<accession>R0L0A6</accession>
<organism evidence="1 2">
    <name type="scientific">Anas platyrhynchos</name>
    <name type="common">Mallard</name>
    <name type="synonym">Anas boschas</name>
    <dbReference type="NCBI Taxonomy" id="8839"/>
    <lineage>
        <taxon>Eukaryota</taxon>
        <taxon>Metazoa</taxon>
        <taxon>Chordata</taxon>
        <taxon>Craniata</taxon>
        <taxon>Vertebrata</taxon>
        <taxon>Euteleostomi</taxon>
        <taxon>Archelosauria</taxon>
        <taxon>Archosauria</taxon>
        <taxon>Dinosauria</taxon>
        <taxon>Saurischia</taxon>
        <taxon>Theropoda</taxon>
        <taxon>Coelurosauria</taxon>
        <taxon>Aves</taxon>
        <taxon>Neognathae</taxon>
        <taxon>Galloanserae</taxon>
        <taxon>Anseriformes</taxon>
        <taxon>Anatidae</taxon>
        <taxon>Anatinae</taxon>
        <taxon>Anas</taxon>
    </lineage>
</organism>
<reference evidence="2" key="1">
    <citation type="journal article" date="2013" name="Nat. Genet.">
        <title>The duck genome and transcriptome provide insight into an avian influenza virus reservoir species.</title>
        <authorList>
            <person name="Huang Y."/>
            <person name="Li Y."/>
            <person name="Burt D.W."/>
            <person name="Chen H."/>
            <person name="Zhang Y."/>
            <person name="Qian W."/>
            <person name="Kim H."/>
            <person name="Gan S."/>
            <person name="Zhao Y."/>
            <person name="Li J."/>
            <person name="Yi K."/>
            <person name="Feng H."/>
            <person name="Zhu P."/>
            <person name="Li B."/>
            <person name="Liu Q."/>
            <person name="Fairley S."/>
            <person name="Magor K.E."/>
            <person name="Du Z."/>
            <person name="Hu X."/>
            <person name="Goodman L."/>
            <person name="Tafer H."/>
            <person name="Vignal A."/>
            <person name="Lee T."/>
            <person name="Kim K.W."/>
            <person name="Sheng Z."/>
            <person name="An Y."/>
            <person name="Searle S."/>
            <person name="Herrero J."/>
            <person name="Groenen M.A."/>
            <person name="Crooijmans R.P."/>
            <person name="Faraut T."/>
            <person name="Cai Q."/>
            <person name="Webster R.G."/>
            <person name="Aldridge J.R."/>
            <person name="Warren W.C."/>
            <person name="Bartschat S."/>
            <person name="Kehr S."/>
            <person name="Marz M."/>
            <person name="Stadler P.F."/>
            <person name="Smith J."/>
            <person name="Kraus R.H."/>
            <person name="Zhao Y."/>
            <person name="Ren L."/>
            <person name="Fei J."/>
            <person name="Morisson M."/>
            <person name="Kaiser P."/>
            <person name="Griffin D.K."/>
            <person name="Rao M."/>
            <person name="Pitel F."/>
            <person name="Wang J."/>
            <person name="Li N."/>
        </authorList>
    </citation>
    <scope>NUCLEOTIDE SEQUENCE [LARGE SCALE GENOMIC DNA]</scope>
</reference>
<dbReference type="AlphaFoldDB" id="R0L0A6"/>
<keyword evidence="2" id="KW-1185">Reference proteome</keyword>